<keyword evidence="1" id="KW-0430">Lectin</keyword>
<dbReference type="AlphaFoldDB" id="A0A2C6LEL4"/>
<gene>
    <name evidence="1" type="ORF">CSUI_000675</name>
</gene>
<dbReference type="Proteomes" id="UP000221165">
    <property type="component" value="Unassembled WGS sequence"/>
</dbReference>
<dbReference type="EMBL" id="MIGC01000262">
    <property type="protein sequence ID" value="PHJ25478.1"/>
    <property type="molecule type" value="Genomic_DNA"/>
</dbReference>
<comment type="caution">
    <text evidence="1">The sequence shown here is derived from an EMBL/GenBank/DDBJ whole genome shotgun (WGS) entry which is preliminary data.</text>
</comment>
<evidence type="ECO:0000313" key="2">
    <source>
        <dbReference type="Proteomes" id="UP000221165"/>
    </source>
</evidence>
<evidence type="ECO:0000313" key="1">
    <source>
        <dbReference type="EMBL" id="PHJ25478.1"/>
    </source>
</evidence>
<dbReference type="VEuPathDB" id="ToxoDB:CSUI_000675"/>
<sequence>MLAVLSVAQVDVVSLPGELLDGVERAALKVKTALNFADKIYSECFDVPNALCLGGTSQVLTSDAVPDGLAAWFRFDELYPIDESGNGNHMHRAPRAGPPHNGRGASAAFLNGNEMRALCCQQENGLLPTACRSEFDNQVEQHLGVQLHRFLSECDIERVYKFVEYRLKKPDISNCFRTDASQTPTIFLYPNSRKLSIRVTTSDSTSEGMSSHGSLPLRRWTHVAGNSRRTGADTQCLTHFLQLRGVKDNEVVRVLEKRAALDVATACLFRDCAGLWSQILAISLWALQSSILGLRSVFTGDVLQTGYVDDLRFYNRAVAVSSGVNNARRSEKPRAQEEEVASLAPSGLTGIGDTEFVFRGLLAGVADVWHSDMTYSDITAGETRMGLCCRAPGAAPTEPVKAVA</sequence>
<accession>A0A2C6LEL4</accession>
<dbReference type="GO" id="GO:0030246">
    <property type="term" value="F:carbohydrate binding"/>
    <property type="evidence" value="ECO:0007669"/>
    <property type="project" value="UniProtKB-KW"/>
</dbReference>
<dbReference type="PANTHER" id="PTHR42535:SF2">
    <property type="entry name" value="CHROMOSOME UNDETERMINED SCAFFOLD_146, WHOLE GENOME SHOTGUN SEQUENCE"/>
    <property type="match status" value="1"/>
</dbReference>
<keyword evidence="2" id="KW-1185">Reference proteome</keyword>
<proteinExistence type="predicted"/>
<reference evidence="1 2" key="1">
    <citation type="journal article" date="2017" name="Int. J. Parasitol.">
        <title>The genome of the protozoan parasite Cystoisospora suis and a reverse vaccinology approach to identify vaccine candidates.</title>
        <authorList>
            <person name="Palmieri N."/>
            <person name="Shrestha A."/>
            <person name="Ruttkowski B."/>
            <person name="Beck T."/>
            <person name="Vogl C."/>
            <person name="Tomley F."/>
            <person name="Blake D.P."/>
            <person name="Joachim A."/>
        </authorList>
    </citation>
    <scope>NUCLEOTIDE SEQUENCE [LARGE SCALE GENOMIC DNA]</scope>
    <source>
        <strain evidence="1 2">Wien I</strain>
    </source>
</reference>
<dbReference type="GeneID" id="94424117"/>
<dbReference type="OrthoDB" id="9987655at2759"/>
<dbReference type="PANTHER" id="PTHR42535">
    <property type="entry name" value="OOKINETE PROTEIN, PUTATIVE-RELATED"/>
    <property type="match status" value="1"/>
</dbReference>
<organism evidence="1 2">
    <name type="scientific">Cystoisospora suis</name>
    <dbReference type="NCBI Taxonomy" id="483139"/>
    <lineage>
        <taxon>Eukaryota</taxon>
        <taxon>Sar</taxon>
        <taxon>Alveolata</taxon>
        <taxon>Apicomplexa</taxon>
        <taxon>Conoidasida</taxon>
        <taxon>Coccidia</taxon>
        <taxon>Eucoccidiorida</taxon>
        <taxon>Eimeriorina</taxon>
        <taxon>Sarcocystidae</taxon>
        <taxon>Cystoisospora</taxon>
    </lineage>
</organism>
<name>A0A2C6LEL4_9APIC</name>
<dbReference type="RefSeq" id="XP_067927125.1">
    <property type="nucleotide sequence ID" value="XM_068060906.1"/>
</dbReference>
<protein>
    <submittedName>
        <fullName evidence="1">Concanavalin a-like lectin glucanase family protein</fullName>
    </submittedName>
</protein>